<reference evidence="1" key="1">
    <citation type="submission" date="2020-07" db="EMBL/GenBank/DDBJ databases">
        <title>Genome sequence and genetic diversity analysis of an under-domesticated orphan crop, white fonio (Digitaria exilis).</title>
        <authorList>
            <person name="Bennetzen J.L."/>
            <person name="Chen S."/>
            <person name="Ma X."/>
            <person name="Wang X."/>
            <person name="Yssel A.E.J."/>
            <person name="Chaluvadi S.R."/>
            <person name="Johnson M."/>
            <person name="Gangashetty P."/>
            <person name="Hamidou F."/>
            <person name="Sanogo M.D."/>
            <person name="Zwaenepoel A."/>
            <person name="Wallace J."/>
            <person name="Van De Peer Y."/>
            <person name="Van Deynze A."/>
        </authorList>
    </citation>
    <scope>NUCLEOTIDE SEQUENCE</scope>
    <source>
        <tissue evidence="1">Leaves</tissue>
    </source>
</reference>
<organism evidence="1 2">
    <name type="scientific">Digitaria exilis</name>
    <dbReference type="NCBI Taxonomy" id="1010633"/>
    <lineage>
        <taxon>Eukaryota</taxon>
        <taxon>Viridiplantae</taxon>
        <taxon>Streptophyta</taxon>
        <taxon>Embryophyta</taxon>
        <taxon>Tracheophyta</taxon>
        <taxon>Spermatophyta</taxon>
        <taxon>Magnoliopsida</taxon>
        <taxon>Liliopsida</taxon>
        <taxon>Poales</taxon>
        <taxon>Poaceae</taxon>
        <taxon>PACMAD clade</taxon>
        <taxon>Panicoideae</taxon>
        <taxon>Panicodae</taxon>
        <taxon>Paniceae</taxon>
        <taxon>Anthephorinae</taxon>
        <taxon>Digitaria</taxon>
    </lineage>
</organism>
<protein>
    <submittedName>
        <fullName evidence="1">Uncharacterized protein</fullName>
    </submittedName>
</protein>
<proteinExistence type="predicted"/>
<comment type="caution">
    <text evidence="1">The sequence shown here is derived from an EMBL/GenBank/DDBJ whole genome shotgun (WGS) entry which is preliminary data.</text>
</comment>
<name>A0A835B2F9_9POAL</name>
<dbReference type="EMBL" id="JACEFO010002102">
    <property type="protein sequence ID" value="KAF8683727.1"/>
    <property type="molecule type" value="Genomic_DNA"/>
</dbReference>
<gene>
    <name evidence="1" type="ORF">HU200_044659</name>
</gene>
<evidence type="ECO:0000313" key="1">
    <source>
        <dbReference type="EMBL" id="KAF8683727.1"/>
    </source>
</evidence>
<sequence>MHAQNQQGQLWRRPDWFRTSGPAVAVLGFTPMRCPRCPRGRRRSPYTARSMMAIRTRRLCSTAILTDDCHLKLPLHLGNPQIPTQPQNPTPMATAKCTSDWAGHAGEVLFVVRWTAAAAAYSALELRFNGVISGESRW</sequence>
<dbReference type="AlphaFoldDB" id="A0A835B2F9"/>
<dbReference type="Proteomes" id="UP000636709">
    <property type="component" value="Unassembled WGS sequence"/>
</dbReference>
<accession>A0A835B2F9</accession>
<keyword evidence="2" id="KW-1185">Reference proteome</keyword>
<evidence type="ECO:0000313" key="2">
    <source>
        <dbReference type="Proteomes" id="UP000636709"/>
    </source>
</evidence>